<dbReference type="GO" id="GO:0016020">
    <property type="term" value="C:membrane"/>
    <property type="evidence" value="ECO:0007669"/>
    <property type="project" value="TreeGrafter"/>
</dbReference>
<evidence type="ECO:0000256" key="1">
    <source>
        <dbReference type="ARBA" id="ARBA00022801"/>
    </source>
</evidence>
<dbReference type="Gene3D" id="3.40.50.1820">
    <property type="entry name" value="alpha/beta hydrolase"/>
    <property type="match status" value="1"/>
</dbReference>
<dbReference type="AlphaFoldDB" id="A0AAW9PZW9"/>
<organism evidence="3 4">
    <name type="scientific">Tumidithrix elongata BACA0141</name>
    <dbReference type="NCBI Taxonomy" id="2716417"/>
    <lineage>
        <taxon>Bacteria</taxon>
        <taxon>Bacillati</taxon>
        <taxon>Cyanobacteriota</taxon>
        <taxon>Cyanophyceae</taxon>
        <taxon>Pseudanabaenales</taxon>
        <taxon>Pseudanabaenaceae</taxon>
        <taxon>Tumidithrix</taxon>
        <taxon>Tumidithrix elongata</taxon>
    </lineage>
</organism>
<dbReference type="Pfam" id="PF00561">
    <property type="entry name" value="Abhydrolase_1"/>
    <property type="match status" value="1"/>
</dbReference>
<sequence length="285" mass="32400">MPSVKIQGAEHSYMLTPRTNAPYTIAFLHGWLLSQAYWQPLVEQLQPHYQCLTYDLRGFGQSQLGDRNEYSPASYAQDLLEMLDILGIQNVWLVGHSLGGIIALWSARMLGDRVLGVICLNAGGGIYIKEEFEKFRQAGRVILKFRPLWLQHIPFVDRQFAKDSVKSSLDRQWGKQRALDFVAAKYEAAQGTLLDSTSAEEVHRLPQVVANLKQPAYFIAGSDDQIMEPKYVRHLASFHASFNGCGDNVFELPDCGHMLMLEQTEQITEILRDLLIYNRVEQVIK</sequence>
<dbReference type="SUPFAM" id="SSF53474">
    <property type="entry name" value="alpha/beta-Hydrolases"/>
    <property type="match status" value="1"/>
</dbReference>
<dbReference type="InterPro" id="IPR000073">
    <property type="entry name" value="AB_hydrolase_1"/>
</dbReference>
<dbReference type="InterPro" id="IPR000639">
    <property type="entry name" value="Epox_hydrolase-like"/>
</dbReference>
<dbReference type="PANTHER" id="PTHR43798">
    <property type="entry name" value="MONOACYLGLYCEROL LIPASE"/>
    <property type="match status" value="1"/>
</dbReference>
<reference evidence="3" key="1">
    <citation type="submission" date="2024-01" db="EMBL/GenBank/DDBJ databases">
        <title>Bank of Algae and Cyanobacteria of the Azores (BACA) strain genomes.</title>
        <authorList>
            <person name="Luz R."/>
            <person name="Cordeiro R."/>
            <person name="Fonseca A."/>
            <person name="Goncalves V."/>
        </authorList>
    </citation>
    <scope>NUCLEOTIDE SEQUENCE</scope>
    <source>
        <strain evidence="3">BACA0141</strain>
    </source>
</reference>
<dbReference type="GO" id="GO:0016787">
    <property type="term" value="F:hydrolase activity"/>
    <property type="evidence" value="ECO:0007669"/>
    <property type="project" value="UniProtKB-KW"/>
</dbReference>
<feature type="domain" description="AB hydrolase-1" evidence="2">
    <location>
        <begin position="25"/>
        <end position="262"/>
    </location>
</feature>
<protein>
    <submittedName>
        <fullName evidence="3">Alpha/beta hydrolase</fullName>
    </submittedName>
</protein>
<keyword evidence="1 3" id="KW-0378">Hydrolase</keyword>
<dbReference type="PRINTS" id="PR00412">
    <property type="entry name" value="EPOXHYDRLASE"/>
</dbReference>
<dbReference type="InterPro" id="IPR050266">
    <property type="entry name" value="AB_hydrolase_sf"/>
</dbReference>
<dbReference type="Proteomes" id="UP001333818">
    <property type="component" value="Unassembled WGS sequence"/>
</dbReference>
<dbReference type="RefSeq" id="WP_330482978.1">
    <property type="nucleotide sequence ID" value="NZ_JAZBJZ010000021.1"/>
</dbReference>
<dbReference type="InterPro" id="IPR029058">
    <property type="entry name" value="AB_hydrolase_fold"/>
</dbReference>
<comment type="caution">
    <text evidence="3">The sequence shown here is derived from an EMBL/GenBank/DDBJ whole genome shotgun (WGS) entry which is preliminary data.</text>
</comment>
<accession>A0AAW9PZW9</accession>
<dbReference type="EMBL" id="JAZBJZ010000021">
    <property type="protein sequence ID" value="MEE3716550.1"/>
    <property type="molecule type" value="Genomic_DNA"/>
</dbReference>
<dbReference type="PRINTS" id="PR00111">
    <property type="entry name" value="ABHYDROLASE"/>
</dbReference>
<keyword evidence="4" id="KW-1185">Reference proteome</keyword>
<proteinExistence type="predicted"/>
<evidence type="ECO:0000313" key="4">
    <source>
        <dbReference type="Proteomes" id="UP001333818"/>
    </source>
</evidence>
<name>A0AAW9PZW9_9CYAN</name>
<dbReference type="PANTHER" id="PTHR43798:SF31">
    <property type="entry name" value="AB HYDROLASE SUPERFAMILY PROTEIN YCLE"/>
    <property type="match status" value="1"/>
</dbReference>
<gene>
    <name evidence="3" type="ORF">V2H45_07325</name>
</gene>
<evidence type="ECO:0000259" key="2">
    <source>
        <dbReference type="Pfam" id="PF00561"/>
    </source>
</evidence>
<evidence type="ECO:0000313" key="3">
    <source>
        <dbReference type="EMBL" id="MEE3716550.1"/>
    </source>
</evidence>